<accession>A0A1I3YMM7</accession>
<protein>
    <submittedName>
        <fullName evidence="2">Bacteriophage holin family HP1</fullName>
    </submittedName>
</protein>
<reference evidence="2 3" key="1">
    <citation type="submission" date="2016-10" db="EMBL/GenBank/DDBJ databases">
        <authorList>
            <person name="Varghese N."/>
            <person name="Submissions S."/>
        </authorList>
    </citation>
    <scope>NUCLEOTIDE SEQUENCE [LARGE SCALE GENOMIC DNA]</scope>
    <source>
        <strain evidence="2 3">YR512</strain>
    </source>
</reference>
<proteinExistence type="predicted"/>
<gene>
    <name evidence="2" type="ORF">SAMN05518863_106143</name>
</gene>
<evidence type="ECO:0000256" key="1">
    <source>
        <dbReference type="SAM" id="Phobius"/>
    </source>
</evidence>
<organism evidence="2 3">
    <name type="scientific">Candidatus Pantoea symbiotica</name>
    <dbReference type="NCBI Taxonomy" id="1884370"/>
    <lineage>
        <taxon>Bacteria</taxon>
        <taxon>Pseudomonadati</taxon>
        <taxon>Pseudomonadota</taxon>
        <taxon>Gammaproteobacteria</taxon>
        <taxon>Enterobacterales</taxon>
        <taxon>Erwiniaceae</taxon>
        <taxon>Pantoea</taxon>
    </lineage>
</organism>
<dbReference type="Pfam" id="PF04971">
    <property type="entry name" value="Phage_holin_2_1"/>
    <property type="match status" value="1"/>
</dbReference>
<keyword evidence="1" id="KW-0812">Transmembrane</keyword>
<comment type="caution">
    <text evidence="2">The sequence shown here is derived from an EMBL/GenBank/DDBJ whole genome shotgun (WGS) entry which is preliminary data.</text>
</comment>
<keyword evidence="1" id="KW-1133">Transmembrane helix</keyword>
<feature type="transmembrane region" description="Helical" evidence="1">
    <location>
        <begin position="12"/>
        <end position="30"/>
    </location>
</feature>
<feature type="transmembrane region" description="Helical" evidence="1">
    <location>
        <begin position="36"/>
        <end position="56"/>
    </location>
</feature>
<evidence type="ECO:0000313" key="3">
    <source>
        <dbReference type="Proteomes" id="UP000198841"/>
    </source>
</evidence>
<sequence length="80" mass="8903">MTFTMDRLTSGAAYSTSAGLVSNGILSWLSPDEWSAFGVLTGIALALLTLMINWFYKRKVTLAQIEALHYKSCDKDPREE</sequence>
<evidence type="ECO:0000313" key="2">
    <source>
        <dbReference type="EMBL" id="SFK33118.1"/>
    </source>
</evidence>
<dbReference type="Proteomes" id="UP000198841">
    <property type="component" value="Unassembled WGS sequence"/>
</dbReference>
<dbReference type="InterPro" id="IPR007054">
    <property type="entry name" value="Lysis_S"/>
</dbReference>
<keyword evidence="1" id="KW-0472">Membrane</keyword>
<dbReference type="EMBL" id="FOSD01000006">
    <property type="protein sequence ID" value="SFK33118.1"/>
    <property type="molecule type" value="Genomic_DNA"/>
</dbReference>
<name>A0A1I3YMM7_9GAMM</name>
<keyword evidence="3" id="KW-1185">Reference proteome</keyword>